<dbReference type="Gene3D" id="1.10.630.10">
    <property type="entry name" value="Cytochrome P450"/>
    <property type="match status" value="1"/>
</dbReference>
<proteinExistence type="inferred from homology"/>
<keyword evidence="2" id="KW-0560">Oxidoreductase</keyword>
<keyword evidence="4" id="KW-1185">Reference proteome</keyword>
<dbReference type="InterPro" id="IPR002397">
    <property type="entry name" value="Cyt_P450_B"/>
</dbReference>
<dbReference type="PRINTS" id="PR00359">
    <property type="entry name" value="BP450"/>
</dbReference>
<dbReference type="EMBL" id="AP023356">
    <property type="protein sequence ID" value="BCJ45051.1"/>
    <property type="molecule type" value="Genomic_DNA"/>
</dbReference>
<accession>A0ABN6CJ59</accession>
<keyword evidence="2" id="KW-0503">Monooxygenase</keyword>
<evidence type="ECO:0000313" key="4">
    <source>
        <dbReference type="Proteomes" id="UP000676967"/>
    </source>
</evidence>
<protein>
    <submittedName>
        <fullName evidence="3">Cytochrome P450 hydroxylase</fullName>
    </submittedName>
</protein>
<sequence length="399" mass="43431">MDGAAHSVMPYLDVVDPDFDLTAPEVFAAQAAGWYADSPLGPFVLRHAQAHELLRDRRFDHGGDDYLRRNGITSGPIYDWWVPMIVNRDGPDHRRLRGLVSRSFTPRTIGRLRPFVRATAEALADEIAEAGEVEFVGAFADRLPLAVMGELLGVPAADHDVFSVWSSDLGLIFALATGGDKAARVEQAVTGLDAYIDALIDEKTKNPADDLISAMVAEQAVTREELRNLLVTLVFGAHDNTRQQFSNALVTFAEHPAQWTLLHDRPDLAGNAVTETMRWRPAAASIFHRAVEDFEFQGLSVTAGSFVTIAAQTAQRDPRAYPGGEVFDITAGFEAPLLQFGAGPHYCLGAALAQAELAESLPILTRRFGPPVITGEVTWRPAIGTHGPDRLPLHFPVLA</sequence>
<keyword evidence="2" id="KW-0349">Heme</keyword>
<dbReference type="Pfam" id="PF00067">
    <property type="entry name" value="p450"/>
    <property type="match status" value="1"/>
</dbReference>
<keyword evidence="2" id="KW-0408">Iron</keyword>
<dbReference type="PROSITE" id="PS00086">
    <property type="entry name" value="CYTOCHROME_P450"/>
    <property type="match status" value="1"/>
</dbReference>
<comment type="similarity">
    <text evidence="1 2">Belongs to the cytochrome P450 family.</text>
</comment>
<dbReference type="InterPro" id="IPR001128">
    <property type="entry name" value="Cyt_P450"/>
</dbReference>
<keyword evidence="2" id="KW-0479">Metal-binding</keyword>
<evidence type="ECO:0000256" key="1">
    <source>
        <dbReference type="ARBA" id="ARBA00010617"/>
    </source>
</evidence>
<dbReference type="InterPro" id="IPR036396">
    <property type="entry name" value="Cyt_P450_sf"/>
</dbReference>
<dbReference type="PANTHER" id="PTHR46696:SF1">
    <property type="entry name" value="CYTOCHROME P450 YJIB-RELATED"/>
    <property type="match status" value="1"/>
</dbReference>
<dbReference type="Proteomes" id="UP000676967">
    <property type="component" value="Chromosome"/>
</dbReference>
<reference evidence="3 4" key="1">
    <citation type="submission" date="2020-08" db="EMBL/GenBank/DDBJ databases">
        <title>Whole genome shotgun sequence of Actinoplanes ianthinogenes NBRC 13996.</title>
        <authorList>
            <person name="Komaki H."/>
            <person name="Tamura T."/>
        </authorList>
    </citation>
    <scope>NUCLEOTIDE SEQUENCE [LARGE SCALE GENOMIC DNA]</scope>
    <source>
        <strain evidence="3 4">NBRC 13996</strain>
    </source>
</reference>
<dbReference type="PANTHER" id="PTHR46696">
    <property type="entry name" value="P450, PUTATIVE (EUROFUNG)-RELATED"/>
    <property type="match status" value="1"/>
</dbReference>
<dbReference type="InterPro" id="IPR017972">
    <property type="entry name" value="Cyt_P450_CS"/>
</dbReference>
<evidence type="ECO:0000256" key="2">
    <source>
        <dbReference type="RuleBase" id="RU000461"/>
    </source>
</evidence>
<name>A0ABN6CJ59_9ACTN</name>
<organism evidence="3 4">
    <name type="scientific">Actinoplanes ianthinogenes</name>
    <dbReference type="NCBI Taxonomy" id="122358"/>
    <lineage>
        <taxon>Bacteria</taxon>
        <taxon>Bacillati</taxon>
        <taxon>Actinomycetota</taxon>
        <taxon>Actinomycetes</taxon>
        <taxon>Micromonosporales</taxon>
        <taxon>Micromonosporaceae</taxon>
        <taxon>Actinoplanes</taxon>
    </lineage>
</organism>
<gene>
    <name evidence="3" type="ORF">Aiant_57080</name>
</gene>
<dbReference type="SUPFAM" id="SSF48264">
    <property type="entry name" value="Cytochrome P450"/>
    <property type="match status" value="1"/>
</dbReference>
<evidence type="ECO:0000313" key="3">
    <source>
        <dbReference type="EMBL" id="BCJ45051.1"/>
    </source>
</evidence>